<dbReference type="Pfam" id="PF00158">
    <property type="entry name" value="Sigma54_activat"/>
    <property type="match status" value="1"/>
</dbReference>
<protein>
    <recommendedName>
        <fullName evidence="7">HTH-type transcriptional regulatory protein TyrR</fullName>
    </recommendedName>
</protein>
<dbReference type="InterPro" id="IPR000014">
    <property type="entry name" value="PAS"/>
</dbReference>
<dbReference type="GO" id="GO:0005524">
    <property type="term" value="F:ATP binding"/>
    <property type="evidence" value="ECO:0007669"/>
    <property type="project" value="UniProtKB-KW"/>
</dbReference>
<dbReference type="PANTHER" id="PTHR32071">
    <property type="entry name" value="TRANSCRIPTIONAL REGULATORY PROTEIN"/>
    <property type="match status" value="1"/>
</dbReference>
<dbReference type="Pfam" id="PF18024">
    <property type="entry name" value="HTH_50"/>
    <property type="match status" value="1"/>
</dbReference>
<feature type="domain" description="PAS" evidence="9">
    <location>
        <begin position="132"/>
        <end position="185"/>
    </location>
</feature>
<dbReference type="InterPro" id="IPR025662">
    <property type="entry name" value="Sigma_54_int_dom_ATP-bd_1"/>
</dbReference>
<dbReference type="GO" id="GO:0003677">
    <property type="term" value="F:DNA binding"/>
    <property type="evidence" value="ECO:0007669"/>
    <property type="project" value="UniProtKB-KW"/>
</dbReference>
<keyword evidence="2" id="KW-0058">Aromatic hydrocarbons catabolism</keyword>
<gene>
    <name evidence="11" type="ORF">BN000_04711</name>
</gene>
<evidence type="ECO:0000256" key="4">
    <source>
        <dbReference type="ARBA" id="ARBA00023015"/>
    </source>
</evidence>
<dbReference type="InterPro" id="IPR003593">
    <property type="entry name" value="AAA+_ATPase"/>
</dbReference>
<dbReference type="Pfam" id="PF13426">
    <property type="entry name" value="PAS_9"/>
    <property type="match status" value="1"/>
</dbReference>
<dbReference type="AlphaFoldDB" id="A0A0U1P358"/>
<proteinExistence type="predicted"/>
<accession>A0A0U1P358</accession>
<dbReference type="InterPro" id="IPR009057">
    <property type="entry name" value="Homeodomain-like_sf"/>
</dbReference>
<evidence type="ECO:0000256" key="5">
    <source>
        <dbReference type="ARBA" id="ARBA00023125"/>
    </source>
</evidence>
<sequence>MHLECETFNTFLSQTTFSEVNDSLPHVSFPLLIRNHNYEILGVLDEPQFWKGIAIENWGGIVDVYMDQDFTLYDSWEQLVSEKGKWSTYSILKKERHRFQIYSKAMLHEYLYKQIKDDFDKVHIMLENIKQENNEFRQIINASYDEIFVSNGEGDVLFVSEACKKITGFPPEIFVGKNMKELVEEGIIPNSVTLKVMKSHRTESSQQEYLNGRKVIVTGKPIFTEDGKLHRVIINTRDITELIELQHKLEVVNAIMQKNNVLITKKGDLITKSNKMNRILELIERVAPLDSSILIEGESGVGKGVLAKLIHDLSPRKNKEFVQVNCGAIPISLIESELFGYEGGAYTGAKKSGKKGLVELADGGTLFLDEIGELPLDVQVKLLNLVQDKVFKRLGGNISKRVDIRIVSATNRDLKSMVKSGKFREDLYYRLHVVPVHIPPLRERKEEIELLIQRFLYQYNKEYHLDVSFTESVLEALTEYNWPGNVRELENLIEQLVVTSHNQVIHPEDLPDYLKPKKKMQPITALGIIPLKQAVEEVEKQVLSHALKKYHSSRKMAKVLEVNQTTIIRKLKKYNMNNDLEE</sequence>
<evidence type="ECO:0000256" key="2">
    <source>
        <dbReference type="ARBA" id="ARBA00022797"/>
    </source>
</evidence>
<evidence type="ECO:0000256" key="7">
    <source>
        <dbReference type="ARBA" id="ARBA00029500"/>
    </source>
</evidence>
<dbReference type="STRING" id="1499688.BN000_04711"/>
<dbReference type="PROSITE" id="PS00688">
    <property type="entry name" value="SIGMA54_INTERACT_3"/>
    <property type="match status" value="1"/>
</dbReference>
<dbReference type="InterPro" id="IPR035965">
    <property type="entry name" value="PAS-like_dom_sf"/>
</dbReference>
<dbReference type="FunFam" id="3.40.50.300:FF:000006">
    <property type="entry name" value="DNA-binding transcriptional regulator NtrC"/>
    <property type="match status" value="1"/>
</dbReference>
<keyword evidence="4" id="KW-0805">Transcription regulation</keyword>
<dbReference type="Gene3D" id="1.10.10.60">
    <property type="entry name" value="Homeodomain-like"/>
    <property type="match status" value="1"/>
</dbReference>
<keyword evidence="1" id="KW-0547">Nucleotide-binding</keyword>
<dbReference type="Gene3D" id="3.30.450.20">
    <property type="entry name" value="PAS domain"/>
    <property type="match status" value="1"/>
</dbReference>
<dbReference type="PROSITE" id="PS50113">
    <property type="entry name" value="PAC"/>
    <property type="match status" value="1"/>
</dbReference>
<feature type="domain" description="Sigma-54 factor interaction" evidence="8">
    <location>
        <begin position="269"/>
        <end position="498"/>
    </location>
</feature>
<dbReference type="Gene3D" id="1.10.8.60">
    <property type="match status" value="1"/>
</dbReference>
<dbReference type="SUPFAM" id="SSF46689">
    <property type="entry name" value="Homeodomain-like"/>
    <property type="match status" value="1"/>
</dbReference>
<dbReference type="SMART" id="SM00382">
    <property type="entry name" value="AAA"/>
    <property type="match status" value="1"/>
</dbReference>
<dbReference type="PROSITE" id="PS00676">
    <property type="entry name" value="SIGMA54_INTERACT_2"/>
    <property type="match status" value="1"/>
</dbReference>
<evidence type="ECO:0000313" key="12">
    <source>
        <dbReference type="Proteomes" id="UP000199087"/>
    </source>
</evidence>
<dbReference type="InterPro" id="IPR000700">
    <property type="entry name" value="PAS-assoc_C"/>
</dbReference>
<dbReference type="NCBIfam" id="TIGR04381">
    <property type="entry name" value="HTH_TypR"/>
    <property type="match status" value="1"/>
</dbReference>
<dbReference type="NCBIfam" id="TIGR00229">
    <property type="entry name" value="sensory_box"/>
    <property type="match status" value="1"/>
</dbReference>
<dbReference type="OrthoDB" id="9771372at2"/>
<dbReference type="PROSITE" id="PS00675">
    <property type="entry name" value="SIGMA54_INTERACT_1"/>
    <property type="match status" value="1"/>
</dbReference>
<feature type="domain" description="PAC" evidence="10">
    <location>
        <begin position="200"/>
        <end position="251"/>
    </location>
</feature>
<dbReference type="RefSeq" id="WP_090638825.1">
    <property type="nucleotide sequence ID" value="NZ_CVRB01000005.1"/>
</dbReference>
<dbReference type="CDD" id="cd00130">
    <property type="entry name" value="PAS"/>
    <property type="match status" value="1"/>
</dbReference>
<keyword evidence="5" id="KW-0238">DNA-binding</keyword>
<dbReference type="InterPro" id="IPR027417">
    <property type="entry name" value="P-loop_NTPase"/>
</dbReference>
<evidence type="ECO:0000256" key="6">
    <source>
        <dbReference type="ARBA" id="ARBA00023163"/>
    </source>
</evidence>
<dbReference type="Pfam" id="PF25601">
    <property type="entry name" value="AAA_lid_14"/>
    <property type="match status" value="1"/>
</dbReference>
<dbReference type="SUPFAM" id="SSF52540">
    <property type="entry name" value="P-loop containing nucleoside triphosphate hydrolases"/>
    <property type="match status" value="1"/>
</dbReference>
<keyword evidence="6" id="KW-0804">Transcription</keyword>
<dbReference type="EMBL" id="CVRB01000005">
    <property type="protein sequence ID" value="CRK84666.1"/>
    <property type="molecule type" value="Genomic_DNA"/>
</dbReference>
<organism evidence="11 12">
    <name type="scientific">Neobacillus massiliamazoniensis</name>
    <dbReference type="NCBI Taxonomy" id="1499688"/>
    <lineage>
        <taxon>Bacteria</taxon>
        <taxon>Bacillati</taxon>
        <taxon>Bacillota</taxon>
        <taxon>Bacilli</taxon>
        <taxon>Bacillales</taxon>
        <taxon>Bacillaceae</taxon>
        <taxon>Neobacillus</taxon>
    </lineage>
</organism>
<dbReference type="PROSITE" id="PS50112">
    <property type="entry name" value="PAS"/>
    <property type="match status" value="1"/>
</dbReference>
<dbReference type="InterPro" id="IPR002078">
    <property type="entry name" value="Sigma_54_int"/>
</dbReference>
<dbReference type="InterPro" id="IPR025943">
    <property type="entry name" value="Sigma_54_int_dom_ATP-bd_2"/>
</dbReference>
<evidence type="ECO:0000313" key="11">
    <source>
        <dbReference type="EMBL" id="CRK84666.1"/>
    </source>
</evidence>
<dbReference type="GO" id="GO:0006355">
    <property type="term" value="P:regulation of DNA-templated transcription"/>
    <property type="evidence" value="ECO:0007669"/>
    <property type="project" value="InterPro"/>
</dbReference>
<dbReference type="InterPro" id="IPR025944">
    <property type="entry name" value="Sigma_54_int_dom_CS"/>
</dbReference>
<keyword evidence="12" id="KW-1185">Reference proteome</keyword>
<evidence type="ECO:0000259" key="8">
    <source>
        <dbReference type="PROSITE" id="PS50045"/>
    </source>
</evidence>
<dbReference type="SMART" id="SM00091">
    <property type="entry name" value="PAS"/>
    <property type="match status" value="1"/>
</dbReference>
<dbReference type="Gene3D" id="3.40.50.300">
    <property type="entry name" value="P-loop containing nucleotide triphosphate hydrolases"/>
    <property type="match status" value="1"/>
</dbReference>
<dbReference type="InterPro" id="IPR058031">
    <property type="entry name" value="AAA_lid_NorR"/>
</dbReference>
<evidence type="ECO:0000259" key="10">
    <source>
        <dbReference type="PROSITE" id="PS50113"/>
    </source>
</evidence>
<name>A0A0U1P358_9BACI</name>
<dbReference type="PANTHER" id="PTHR32071:SF57">
    <property type="entry name" value="C4-DICARBOXYLATE TRANSPORT TRANSCRIPTIONAL REGULATORY PROTEIN DCTD"/>
    <property type="match status" value="1"/>
</dbReference>
<evidence type="ECO:0000256" key="3">
    <source>
        <dbReference type="ARBA" id="ARBA00022840"/>
    </source>
</evidence>
<evidence type="ECO:0000259" key="9">
    <source>
        <dbReference type="PROSITE" id="PS50112"/>
    </source>
</evidence>
<reference evidence="12" key="1">
    <citation type="submission" date="2015-05" db="EMBL/GenBank/DDBJ databases">
        <authorList>
            <person name="Urmite Genomes"/>
        </authorList>
    </citation>
    <scope>NUCLEOTIDE SEQUENCE [LARGE SCALE GENOMIC DNA]</scope>
    <source>
        <strain evidence="12">LF1</strain>
    </source>
</reference>
<dbReference type="Proteomes" id="UP000199087">
    <property type="component" value="Unassembled WGS sequence"/>
</dbReference>
<dbReference type="CDD" id="cd00009">
    <property type="entry name" value="AAA"/>
    <property type="match status" value="1"/>
</dbReference>
<evidence type="ECO:0000256" key="1">
    <source>
        <dbReference type="ARBA" id="ARBA00022741"/>
    </source>
</evidence>
<dbReference type="SUPFAM" id="SSF55785">
    <property type="entry name" value="PYP-like sensor domain (PAS domain)"/>
    <property type="match status" value="1"/>
</dbReference>
<dbReference type="InterPro" id="IPR030828">
    <property type="entry name" value="HTH_TyrR"/>
</dbReference>
<dbReference type="PROSITE" id="PS50045">
    <property type="entry name" value="SIGMA54_INTERACT_4"/>
    <property type="match status" value="1"/>
</dbReference>
<keyword evidence="3" id="KW-0067">ATP-binding</keyword>